<proteinExistence type="predicted"/>
<dbReference type="EMBL" id="CAVLEF010000007">
    <property type="protein sequence ID" value="CAK1546207.1"/>
    <property type="molecule type" value="Genomic_DNA"/>
</dbReference>
<feature type="region of interest" description="Disordered" evidence="1">
    <location>
        <begin position="71"/>
        <end position="90"/>
    </location>
</feature>
<name>A0AAV1JDB0_9NEOP</name>
<evidence type="ECO:0000256" key="1">
    <source>
        <dbReference type="SAM" id="MobiDB-lite"/>
    </source>
</evidence>
<dbReference type="Proteomes" id="UP001497472">
    <property type="component" value="Unassembled WGS sequence"/>
</dbReference>
<evidence type="ECO:0000313" key="3">
    <source>
        <dbReference type="Proteomes" id="UP001497472"/>
    </source>
</evidence>
<reference evidence="2 3" key="1">
    <citation type="submission" date="2023-11" db="EMBL/GenBank/DDBJ databases">
        <authorList>
            <person name="Okamura Y."/>
        </authorList>
    </citation>
    <scope>NUCLEOTIDE SEQUENCE [LARGE SCALE GENOMIC DNA]</scope>
</reference>
<comment type="caution">
    <text evidence="2">The sequence shown here is derived from an EMBL/GenBank/DDBJ whole genome shotgun (WGS) entry which is preliminary data.</text>
</comment>
<protein>
    <submittedName>
        <fullName evidence="2">Uncharacterized protein</fullName>
    </submittedName>
</protein>
<sequence length="114" mass="12602">MLSNVLSSKSIRALSTVYRYVSYSAVLWEPTTASPFDSVEYWVFAENGETVKRSPVPAAPQPAFGVVAPRQRRAYKSHPRPSTSTQTHGVLRRGRLARASALLGTCRPSFTITF</sequence>
<organism evidence="2 3">
    <name type="scientific">Leptosia nina</name>
    <dbReference type="NCBI Taxonomy" id="320188"/>
    <lineage>
        <taxon>Eukaryota</taxon>
        <taxon>Metazoa</taxon>
        <taxon>Ecdysozoa</taxon>
        <taxon>Arthropoda</taxon>
        <taxon>Hexapoda</taxon>
        <taxon>Insecta</taxon>
        <taxon>Pterygota</taxon>
        <taxon>Neoptera</taxon>
        <taxon>Endopterygota</taxon>
        <taxon>Lepidoptera</taxon>
        <taxon>Glossata</taxon>
        <taxon>Ditrysia</taxon>
        <taxon>Papilionoidea</taxon>
        <taxon>Pieridae</taxon>
        <taxon>Pierinae</taxon>
        <taxon>Leptosia</taxon>
    </lineage>
</organism>
<evidence type="ECO:0000313" key="2">
    <source>
        <dbReference type="EMBL" id="CAK1546207.1"/>
    </source>
</evidence>
<dbReference type="AlphaFoldDB" id="A0AAV1JDB0"/>
<gene>
    <name evidence="2" type="ORF">LNINA_LOCUS5799</name>
</gene>
<accession>A0AAV1JDB0</accession>
<keyword evidence="3" id="KW-1185">Reference proteome</keyword>